<evidence type="ECO:0000256" key="4">
    <source>
        <dbReference type="ARBA" id="ARBA00023172"/>
    </source>
</evidence>
<evidence type="ECO:0000313" key="9">
    <source>
        <dbReference type="Proteomes" id="UP000005307"/>
    </source>
</evidence>
<dbReference type="Gene3D" id="1.10.150.130">
    <property type="match status" value="1"/>
</dbReference>
<organism evidence="8 9">
    <name type="scientific">Octadecabacter antarcticus 307</name>
    <dbReference type="NCBI Taxonomy" id="391626"/>
    <lineage>
        <taxon>Bacteria</taxon>
        <taxon>Pseudomonadati</taxon>
        <taxon>Pseudomonadota</taxon>
        <taxon>Alphaproteobacteria</taxon>
        <taxon>Rhodobacterales</taxon>
        <taxon>Roseobacteraceae</taxon>
        <taxon>Octadecabacter</taxon>
    </lineage>
</organism>
<dbReference type="OrthoDB" id="7615137at2"/>
<dbReference type="KEGG" id="oat:OAN307_c30740"/>
<dbReference type="InterPro" id="IPR002104">
    <property type="entry name" value="Integrase_catalytic"/>
</dbReference>
<keyword evidence="3 5" id="KW-0238">DNA-binding</keyword>
<feature type="domain" description="Tyr recombinase" evidence="6">
    <location>
        <begin position="187"/>
        <end position="364"/>
    </location>
</feature>
<keyword evidence="9" id="KW-1185">Reference proteome</keyword>
<dbReference type="InterPro" id="IPR011010">
    <property type="entry name" value="DNA_brk_join_enz"/>
</dbReference>
<evidence type="ECO:0000259" key="7">
    <source>
        <dbReference type="PROSITE" id="PS51900"/>
    </source>
</evidence>
<dbReference type="PROSITE" id="PS51900">
    <property type="entry name" value="CB"/>
    <property type="match status" value="1"/>
</dbReference>
<dbReference type="InterPro" id="IPR044068">
    <property type="entry name" value="CB"/>
</dbReference>
<dbReference type="PANTHER" id="PTHR30629">
    <property type="entry name" value="PROPHAGE INTEGRASE"/>
    <property type="match status" value="1"/>
</dbReference>
<dbReference type="GO" id="GO:0003677">
    <property type="term" value="F:DNA binding"/>
    <property type="evidence" value="ECO:0007669"/>
    <property type="project" value="UniProtKB-UniRule"/>
</dbReference>
<evidence type="ECO:0000256" key="2">
    <source>
        <dbReference type="ARBA" id="ARBA00022908"/>
    </source>
</evidence>
<keyword evidence="2" id="KW-0229">DNA integration</keyword>
<dbReference type="InterPro" id="IPR013762">
    <property type="entry name" value="Integrase-like_cat_sf"/>
</dbReference>
<dbReference type="InterPro" id="IPR025166">
    <property type="entry name" value="Integrase_DNA_bind_dom"/>
</dbReference>
<comment type="similarity">
    <text evidence="1">Belongs to the 'phage' integrase family.</text>
</comment>
<dbReference type="InterPro" id="IPR050808">
    <property type="entry name" value="Phage_Integrase"/>
</dbReference>
<dbReference type="RefSeq" id="WP_015500594.1">
    <property type="nucleotide sequence ID" value="NC_020911.1"/>
</dbReference>
<dbReference type="STRING" id="391626.OAN307_c30740"/>
<name>M9R9X2_9RHOB</name>
<dbReference type="EMBL" id="CP003740">
    <property type="protein sequence ID" value="AGI68613.1"/>
    <property type="molecule type" value="Genomic_DNA"/>
</dbReference>
<accession>M9R9X2</accession>
<keyword evidence="4" id="KW-0233">DNA recombination</keyword>
<evidence type="ECO:0000313" key="8">
    <source>
        <dbReference type="EMBL" id="AGI68613.1"/>
    </source>
</evidence>
<dbReference type="Pfam" id="PF00589">
    <property type="entry name" value="Phage_integrase"/>
    <property type="match status" value="1"/>
</dbReference>
<dbReference type="PANTHER" id="PTHR30629:SF2">
    <property type="entry name" value="PROPHAGE INTEGRASE INTS-RELATED"/>
    <property type="match status" value="1"/>
</dbReference>
<dbReference type="Pfam" id="PF13356">
    <property type="entry name" value="Arm-DNA-bind_3"/>
    <property type="match status" value="1"/>
</dbReference>
<dbReference type="CDD" id="cd00801">
    <property type="entry name" value="INT_P4_C"/>
    <property type="match status" value="1"/>
</dbReference>
<evidence type="ECO:0000256" key="5">
    <source>
        <dbReference type="PROSITE-ProRule" id="PRU01248"/>
    </source>
</evidence>
<dbReference type="AlphaFoldDB" id="M9R9X2"/>
<dbReference type="Gene3D" id="1.10.443.10">
    <property type="entry name" value="Intergrase catalytic core"/>
    <property type="match status" value="1"/>
</dbReference>
<evidence type="ECO:0000256" key="1">
    <source>
        <dbReference type="ARBA" id="ARBA00008857"/>
    </source>
</evidence>
<sequence length="377" mass="42942">MPKVVLTEITLKSLPPPVSGQTTYWDKTTSGFGVRVSQGGSKSFVIVHGVNRQRETLGRHPTITLKQARDQAKKLLAQITLGVQQSRTISYKDARDLFLEACEAKNKRNTVDYYRKRLDTHFRFGRKRLDEITRTDIQSRIRKIKTSTSEQNHAFVVIRTLMNWALAEQHVDQSPIASLKPPVKPQARDHVLTDYELIQVFKASQEQPYPFGPIVSLLVLTGMRRNEVASMKWDWIDRSEQTIIIPADVTKNKRVHSLPYADLVEAVLETIPEIGPYLFPSRSKTGTIFNGWGKSKERFDASLEDIMPYTLHDLRRTFATTHAKIGTPIHVTEKLLNHVSGTISGVAAVYNRHSYMDQMRTAVTGYDIYLKNLSNPR</sequence>
<dbReference type="Proteomes" id="UP000005307">
    <property type="component" value="Chromosome"/>
</dbReference>
<dbReference type="GO" id="GO:0006310">
    <property type="term" value="P:DNA recombination"/>
    <property type="evidence" value="ECO:0007669"/>
    <property type="project" value="UniProtKB-KW"/>
</dbReference>
<protein>
    <submittedName>
        <fullName evidence="8">DNA integration/recombination/inversion protein</fullName>
    </submittedName>
</protein>
<gene>
    <name evidence="8" type="ORF">OAN307_c30740</name>
</gene>
<proteinExistence type="inferred from homology"/>
<dbReference type="InterPro" id="IPR038488">
    <property type="entry name" value="Integrase_DNA-bd_sf"/>
</dbReference>
<dbReference type="eggNOG" id="COG0582">
    <property type="taxonomic scope" value="Bacteria"/>
</dbReference>
<dbReference type="GO" id="GO:0015074">
    <property type="term" value="P:DNA integration"/>
    <property type="evidence" value="ECO:0007669"/>
    <property type="project" value="UniProtKB-KW"/>
</dbReference>
<feature type="domain" description="Core-binding (CB)" evidence="7">
    <location>
        <begin position="89"/>
        <end position="166"/>
    </location>
</feature>
<dbReference type="PROSITE" id="PS51898">
    <property type="entry name" value="TYR_RECOMBINASE"/>
    <property type="match status" value="1"/>
</dbReference>
<dbReference type="InterPro" id="IPR010998">
    <property type="entry name" value="Integrase_recombinase_N"/>
</dbReference>
<evidence type="ECO:0000259" key="6">
    <source>
        <dbReference type="PROSITE" id="PS51898"/>
    </source>
</evidence>
<reference evidence="8 9" key="1">
    <citation type="journal article" date="2013" name="PLoS ONE">
        <title>Poles Apart: Arctic and Antarctic Octadecabacter strains Share High Genome Plasticity and a New Type of Xanthorhodopsin.</title>
        <authorList>
            <person name="Vollmers J."/>
            <person name="Voget S."/>
            <person name="Dietrich S."/>
            <person name="Gollnow K."/>
            <person name="Smits M."/>
            <person name="Meyer K."/>
            <person name="Brinkhoff T."/>
            <person name="Simon M."/>
            <person name="Daniel R."/>
        </authorList>
    </citation>
    <scope>NUCLEOTIDE SEQUENCE [LARGE SCALE GENOMIC DNA]</scope>
    <source>
        <strain evidence="8 9">307</strain>
    </source>
</reference>
<dbReference type="SUPFAM" id="SSF56349">
    <property type="entry name" value="DNA breaking-rejoining enzymes"/>
    <property type="match status" value="1"/>
</dbReference>
<evidence type="ECO:0000256" key="3">
    <source>
        <dbReference type="ARBA" id="ARBA00023125"/>
    </source>
</evidence>
<dbReference type="HOGENOM" id="CLU_027562_0_4_5"/>
<dbReference type="Gene3D" id="3.30.160.390">
    <property type="entry name" value="Integrase, DNA-binding domain"/>
    <property type="match status" value="1"/>
</dbReference>